<dbReference type="AlphaFoldDB" id="S9S9W6"/>
<proteinExistence type="predicted"/>
<dbReference type="eggNOG" id="COG0840">
    <property type="taxonomic scope" value="Bacteria"/>
</dbReference>
<dbReference type="STRING" id="1316936.K678_04864"/>
<dbReference type="Gene3D" id="6.10.250.3200">
    <property type="match status" value="1"/>
</dbReference>
<dbReference type="OrthoDB" id="7342222at2"/>
<evidence type="ECO:0000313" key="2">
    <source>
        <dbReference type="Proteomes" id="UP000015350"/>
    </source>
</evidence>
<dbReference type="GO" id="GO:0016020">
    <property type="term" value="C:membrane"/>
    <property type="evidence" value="ECO:0007669"/>
    <property type="project" value="InterPro"/>
</dbReference>
<dbReference type="GO" id="GO:0006935">
    <property type="term" value="P:chemotaxis"/>
    <property type="evidence" value="ECO:0007669"/>
    <property type="project" value="InterPro"/>
</dbReference>
<dbReference type="RefSeq" id="WP_021131340.1">
    <property type="nucleotide sequence ID" value="NZ_AQPH01000011.1"/>
</dbReference>
<protein>
    <submittedName>
        <fullName evidence="1">Methyl-accepting chemotaxis protein</fullName>
    </submittedName>
</protein>
<comment type="caution">
    <text evidence="1">The sequence shown here is derived from an EMBL/GenBank/DDBJ whole genome shotgun (WGS) entry which is preliminary data.</text>
</comment>
<gene>
    <name evidence="1" type="ORF">K678_04864</name>
</gene>
<dbReference type="GO" id="GO:0004888">
    <property type="term" value="F:transmembrane signaling receptor activity"/>
    <property type="evidence" value="ECO:0007669"/>
    <property type="project" value="InterPro"/>
</dbReference>
<dbReference type="SUPFAM" id="SSF58104">
    <property type="entry name" value="Methyl-accepting chemotaxis protein (MCP) signaling domain"/>
    <property type="match status" value="2"/>
</dbReference>
<sequence>MNVALAPARSATPRTNRIEARAGGLLGDCRRAFHSFADLDELAENLRILSLNAELAAGRAGDKGRAVRALTQYTRELVNRLAQIQLEMEALRGRTFAFSSTILLGLQHMTMFERAVDLVGGSGPGALVAERAFAAATERMVDTLDGMAAAVGELSRRTHAVEEVVSQSDSIATNIAIEAAAAGVHEKEFRTVADTMRRYVDDLRVMIEDASDAVRRAADRGEALRRLGLDSLDELKAFRLTAEA</sequence>
<dbReference type="Proteomes" id="UP000015350">
    <property type="component" value="Unassembled WGS sequence"/>
</dbReference>
<dbReference type="PATRIC" id="fig|1316936.3.peg.977"/>
<dbReference type="GO" id="GO:0007165">
    <property type="term" value="P:signal transduction"/>
    <property type="evidence" value="ECO:0007669"/>
    <property type="project" value="InterPro"/>
</dbReference>
<name>S9S9W6_MAGFU</name>
<organism evidence="1 2">
    <name type="scientific">Magnetospirillum fulvum MGU-K5</name>
    <dbReference type="NCBI Taxonomy" id="1316936"/>
    <lineage>
        <taxon>Bacteria</taxon>
        <taxon>Pseudomonadati</taxon>
        <taxon>Pseudomonadota</taxon>
        <taxon>Alphaproteobacteria</taxon>
        <taxon>Rhodospirillales</taxon>
        <taxon>Rhodospirillaceae</taxon>
        <taxon>Magnetospirillum</taxon>
    </lineage>
</organism>
<dbReference type="PRINTS" id="PR00260">
    <property type="entry name" value="CHEMTRNSDUCR"/>
</dbReference>
<dbReference type="EMBL" id="AQPH01000011">
    <property type="protein sequence ID" value="EPY02647.1"/>
    <property type="molecule type" value="Genomic_DNA"/>
</dbReference>
<accession>S9S9W6</accession>
<reference evidence="1 2" key="1">
    <citation type="submission" date="2013-04" db="EMBL/GenBank/DDBJ databases">
        <authorList>
            <person name="Kuznetsov B."/>
            <person name="Ivanovsky R."/>
        </authorList>
    </citation>
    <scope>NUCLEOTIDE SEQUENCE [LARGE SCALE GENOMIC DNA]</scope>
    <source>
        <strain evidence="1 2">MGU-K5</strain>
    </source>
</reference>
<dbReference type="InterPro" id="IPR004090">
    <property type="entry name" value="Chemotax_Me-accpt_rcpt"/>
</dbReference>
<evidence type="ECO:0000313" key="1">
    <source>
        <dbReference type="EMBL" id="EPY02647.1"/>
    </source>
</evidence>